<feature type="region of interest" description="Disordered" evidence="2">
    <location>
        <begin position="879"/>
        <end position="907"/>
    </location>
</feature>
<keyword evidence="1" id="KW-0143">Chaperone</keyword>
<feature type="region of interest" description="Disordered" evidence="2">
    <location>
        <begin position="368"/>
        <end position="464"/>
    </location>
</feature>
<feature type="compositionally biased region" description="Polar residues" evidence="2">
    <location>
        <begin position="446"/>
        <end position="464"/>
    </location>
</feature>
<dbReference type="SMART" id="SM00271">
    <property type="entry name" value="DnaJ"/>
    <property type="match status" value="1"/>
</dbReference>
<feature type="region of interest" description="Disordered" evidence="2">
    <location>
        <begin position="697"/>
        <end position="778"/>
    </location>
</feature>
<evidence type="ECO:0000259" key="3">
    <source>
        <dbReference type="PROSITE" id="PS50076"/>
    </source>
</evidence>
<sequence length="1070" mass="112655">MPFSPKPTGGAAAGGMPATPSARAKTLYDILGVAQSATTAEITTSYRKLALVYHPDRPDGSKDKFQELNSAYEMLGNPAGRSKYDTLLKGKPALKNFKRPASMEKVERPVYTLLADLTFYEFEASPSKLRCSFHYGDGIEFNGKRGSFIGLAGDGCLYWSVNGRGYATPLCNAESDMALSNARILYRSNMGLRRKPLERSWAGKHLPLQQQQRAATHSPVSTPPGSGPANFSKTTGGGGPRLSEAERIREQLRNKERHRSATKRLEAVERDEAEERNDLEHRLWNGFLTFHTNLEAGMRCVTRGMPVTAELARFMGYMSTEEVPLVSPLPSNLPATAEHESSPAADSWVDPLCCDNAEYKDNARNERDALGQQQQQKQSPSLSSSSSASSRSSGDADTASDSDSYRDRAMPGQELNNGTGYTTAYASTQQSGSSPTMRGALYPTMSAPSSLGNTNQQQSPAVPANLRSTSWVSSPSAYGLPAVTAAPQGLAVDARPVPAPHAIYHTLQGSSGTERYASSAPWPMKTKAAASASVGFENEDRVKTGSSREGSQVNRASSQEAGQPSSLPASSSLLACSNLRHNRDAAPPNTTEATAVCFVSLLRAQSAGAGADADQVDAPQKVSKGAATPSPRPLYPWTSEHSLQSNLQARTAVHEAIFDPPARRTAELERCHIAAPPVAAASAASAPQHVNPRCSIGSFAAKGSTGDGDGGASPPSPSPKALRERTPAPSSLSHSPAAGADSLGRHLKPSPSLNGSPPMVMQGSAVGDEGSGPVKLQLPMGQATRPTVAAGHTPEVDLWGSPRPVAPSKFLNPTKAAGPVEVNGRSAAIQPFLRDESGGDCISHCARSADSMNPSVEGGPHMGTARVLSAAGSFSATAISSGSGVKHGSPSRHAHSDVLEGSWSSPPQSAFMERSTAVQNVGFFTPVDAPAVRGSGDASAAALLSSATTAGASSPRVTVVPLRVPATQEYALPQIVQDGEVDPLRLSPNAAAALEKKRRSKGRVTQRYMLATEAHARRTSGLPLEVVGSSGQTPSPRVEAPHAYKRMTAEEMLAEEEGFMSSFAKTKRVI</sequence>
<accession>A0A0N1PB03</accession>
<dbReference type="InterPro" id="IPR036869">
    <property type="entry name" value="J_dom_sf"/>
</dbReference>
<feature type="compositionally biased region" description="Polar residues" evidence="2">
    <location>
        <begin position="544"/>
        <end position="563"/>
    </location>
</feature>
<feature type="region of interest" description="Disordered" evidence="2">
    <location>
        <begin position="207"/>
        <end position="275"/>
    </location>
</feature>
<feature type="compositionally biased region" description="Basic and acidic residues" evidence="2">
    <location>
        <begin position="243"/>
        <end position="254"/>
    </location>
</feature>
<dbReference type="Proteomes" id="UP000038009">
    <property type="component" value="Unassembled WGS sequence"/>
</dbReference>
<dbReference type="OrthoDB" id="10250354at2759"/>
<dbReference type="InterPro" id="IPR051948">
    <property type="entry name" value="Hsp70_co-chaperone_J-domain"/>
</dbReference>
<evidence type="ECO:0000313" key="5">
    <source>
        <dbReference type="Proteomes" id="UP000038009"/>
    </source>
</evidence>
<dbReference type="GO" id="GO:0005783">
    <property type="term" value="C:endoplasmic reticulum"/>
    <property type="evidence" value="ECO:0007669"/>
    <property type="project" value="TreeGrafter"/>
</dbReference>
<dbReference type="GO" id="GO:0051087">
    <property type="term" value="F:protein-folding chaperone binding"/>
    <property type="evidence" value="ECO:0007669"/>
    <property type="project" value="TreeGrafter"/>
</dbReference>
<comment type="caution">
    <text evidence="4">The sequence shown here is derived from an EMBL/GenBank/DDBJ whole genome shotgun (WGS) entry which is preliminary data.</text>
</comment>
<dbReference type="GO" id="GO:0051787">
    <property type="term" value="F:misfolded protein binding"/>
    <property type="evidence" value="ECO:0007669"/>
    <property type="project" value="TreeGrafter"/>
</dbReference>
<dbReference type="PANTHER" id="PTHR44360:SF1">
    <property type="entry name" value="DNAJ HOMOLOG SUBFAMILY B MEMBER 9"/>
    <property type="match status" value="1"/>
</dbReference>
<evidence type="ECO:0000313" key="4">
    <source>
        <dbReference type="EMBL" id="KPI86154.1"/>
    </source>
</evidence>
<feature type="region of interest" description="Disordered" evidence="2">
    <location>
        <begin position="530"/>
        <end position="569"/>
    </location>
</feature>
<dbReference type="PRINTS" id="PR00625">
    <property type="entry name" value="JDOMAIN"/>
</dbReference>
<protein>
    <submittedName>
        <fullName evidence="4">Putative DNAJ domain protein</fullName>
    </submittedName>
</protein>
<dbReference type="Gene3D" id="1.10.287.110">
    <property type="entry name" value="DnaJ domain"/>
    <property type="match status" value="1"/>
</dbReference>
<organism evidence="4 5">
    <name type="scientific">Leptomonas seymouri</name>
    <dbReference type="NCBI Taxonomy" id="5684"/>
    <lineage>
        <taxon>Eukaryota</taxon>
        <taxon>Discoba</taxon>
        <taxon>Euglenozoa</taxon>
        <taxon>Kinetoplastea</taxon>
        <taxon>Metakinetoplastina</taxon>
        <taxon>Trypanosomatida</taxon>
        <taxon>Trypanosomatidae</taxon>
        <taxon>Leishmaniinae</taxon>
        <taxon>Leptomonas</taxon>
    </lineage>
</organism>
<dbReference type="GO" id="GO:0036503">
    <property type="term" value="P:ERAD pathway"/>
    <property type="evidence" value="ECO:0007669"/>
    <property type="project" value="TreeGrafter"/>
</dbReference>
<dbReference type="InterPro" id="IPR018253">
    <property type="entry name" value="DnaJ_domain_CS"/>
</dbReference>
<evidence type="ECO:0000256" key="1">
    <source>
        <dbReference type="ARBA" id="ARBA00023186"/>
    </source>
</evidence>
<gene>
    <name evidence="4" type="ORF">ABL78_4776</name>
</gene>
<proteinExistence type="predicted"/>
<dbReference type="Pfam" id="PF00226">
    <property type="entry name" value="DnaJ"/>
    <property type="match status" value="1"/>
</dbReference>
<dbReference type="CDD" id="cd06257">
    <property type="entry name" value="DnaJ"/>
    <property type="match status" value="1"/>
</dbReference>
<dbReference type="PROSITE" id="PS00636">
    <property type="entry name" value="DNAJ_1"/>
    <property type="match status" value="1"/>
</dbReference>
<dbReference type="PROSITE" id="PS50076">
    <property type="entry name" value="DNAJ_2"/>
    <property type="match status" value="1"/>
</dbReference>
<reference evidence="4 5" key="1">
    <citation type="journal article" date="2015" name="PLoS Pathog.">
        <title>Leptomonas seymouri: Adaptations to the Dixenous Life Cycle Analyzed by Genome Sequencing, Transcriptome Profiling and Co-infection with Leishmania donovani.</title>
        <authorList>
            <person name="Kraeva N."/>
            <person name="Butenko A."/>
            <person name="Hlavacova J."/>
            <person name="Kostygov A."/>
            <person name="Myskova J."/>
            <person name="Grybchuk D."/>
            <person name="Lestinova T."/>
            <person name="Votypka J."/>
            <person name="Volf P."/>
            <person name="Opperdoes F."/>
            <person name="Flegontov P."/>
            <person name="Lukes J."/>
            <person name="Yurchenko V."/>
        </authorList>
    </citation>
    <scope>NUCLEOTIDE SEQUENCE [LARGE SCALE GENOMIC DNA]</scope>
    <source>
        <strain evidence="4 5">ATCC 30220</strain>
    </source>
</reference>
<feature type="compositionally biased region" description="Low complexity" evidence="2">
    <location>
        <begin position="370"/>
        <end position="402"/>
    </location>
</feature>
<dbReference type="SUPFAM" id="SSF46565">
    <property type="entry name" value="Chaperone J-domain"/>
    <property type="match status" value="1"/>
</dbReference>
<dbReference type="OMA" id="PRPLYPW"/>
<dbReference type="AlphaFoldDB" id="A0A0N1PB03"/>
<feature type="compositionally biased region" description="Polar residues" evidence="2">
    <location>
        <begin position="414"/>
        <end position="436"/>
    </location>
</feature>
<dbReference type="EMBL" id="LJSK01000145">
    <property type="protein sequence ID" value="KPI86154.1"/>
    <property type="molecule type" value="Genomic_DNA"/>
</dbReference>
<name>A0A0N1PB03_LEPSE</name>
<feature type="domain" description="J" evidence="3">
    <location>
        <begin position="26"/>
        <end position="88"/>
    </location>
</feature>
<dbReference type="VEuPathDB" id="TriTrypDB:Lsey_0145_0050"/>
<feature type="compositionally biased region" description="Polar residues" evidence="2">
    <location>
        <begin position="208"/>
        <end position="220"/>
    </location>
</feature>
<feature type="compositionally biased region" description="Low complexity" evidence="2">
    <location>
        <begin position="727"/>
        <end position="740"/>
    </location>
</feature>
<feature type="region of interest" description="Disordered" evidence="2">
    <location>
        <begin position="611"/>
        <end position="634"/>
    </location>
</feature>
<keyword evidence="5" id="KW-1185">Reference proteome</keyword>
<evidence type="ECO:0000256" key="2">
    <source>
        <dbReference type="SAM" id="MobiDB-lite"/>
    </source>
</evidence>
<dbReference type="PANTHER" id="PTHR44360">
    <property type="entry name" value="DNAJ HOMOLOG SUBFAMILY B MEMBER 9"/>
    <property type="match status" value="1"/>
</dbReference>
<dbReference type="InterPro" id="IPR001623">
    <property type="entry name" value="DnaJ_domain"/>
</dbReference>